<feature type="non-terminal residue" evidence="1">
    <location>
        <position position="1"/>
    </location>
</feature>
<reference evidence="1" key="1">
    <citation type="journal article" date="2016" name="Ticks Tick Borne Dis.">
        <title>De novo assembly and annotation of the salivary gland transcriptome of Rhipicephalus appendiculatus male and female ticks during blood feeding.</title>
        <authorList>
            <person name="de Castro M.H."/>
            <person name="de Klerk D."/>
            <person name="Pienaar R."/>
            <person name="Latif A.A."/>
            <person name="Rees D.J."/>
            <person name="Mans B.J."/>
        </authorList>
    </citation>
    <scope>NUCLEOTIDE SEQUENCE</scope>
    <source>
        <tissue evidence="1">Salivary glands</tissue>
    </source>
</reference>
<sequence>FFFFFFRLHESITFAPRPTHRNALLSREKTTDVSVKCKMVSVARDGKKNGASCKNLRKFWQRPLIKSVRIAGLLANCYDLLLYSPSI</sequence>
<organism evidence="1">
    <name type="scientific">Rhipicephalus appendiculatus</name>
    <name type="common">Brown ear tick</name>
    <dbReference type="NCBI Taxonomy" id="34631"/>
    <lineage>
        <taxon>Eukaryota</taxon>
        <taxon>Metazoa</taxon>
        <taxon>Ecdysozoa</taxon>
        <taxon>Arthropoda</taxon>
        <taxon>Chelicerata</taxon>
        <taxon>Arachnida</taxon>
        <taxon>Acari</taxon>
        <taxon>Parasitiformes</taxon>
        <taxon>Ixodida</taxon>
        <taxon>Ixodoidea</taxon>
        <taxon>Ixodidae</taxon>
        <taxon>Rhipicephalinae</taxon>
        <taxon>Rhipicephalus</taxon>
        <taxon>Rhipicephalus</taxon>
    </lineage>
</organism>
<evidence type="ECO:0000313" key="1">
    <source>
        <dbReference type="EMBL" id="JAP87776.1"/>
    </source>
</evidence>
<dbReference type="AlphaFoldDB" id="A0A131ZBB6"/>
<dbReference type="EMBL" id="GEDV01000781">
    <property type="protein sequence ID" value="JAP87776.1"/>
    <property type="molecule type" value="Transcribed_RNA"/>
</dbReference>
<proteinExistence type="predicted"/>
<protein>
    <submittedName>
        <fullName evidence="1">Uncharacterized protein</fullName>
    </submittedName>
</protein>
<accession>A0A131ZBB6</accession>
<name>A0A131ZBB6_RHIAP</name>